<keyword evidence="2" id="KW-0175">Coiled coil</keyword>
<feature type="compositionally biased region" description="Low complexity" evidence="3">
    <location>
        <begin position="257"/>
        <end position="273"/>
    </location>
</feature>
<accession>A0A833V5X9</accession>
<dbReference type="GO" id="GO:0006334">
    <property type="term" value="P:nucleosome assembly"/>
    <property type="evidence" value="ECO:0007669"/>
    <property type="project" value="TreeGrafter"/>
</dbReference>
<gene>
    <name evidence="4" type="ORF">FCM35_KLT09176</name>
</gene>
<feature type="compositionally biased region" description="Polar residues" evidence="3">
    <location>
        <begin position="74"/>
        <end position="86"/>
    </location>
</feature>
<dbReference type="OrthoDB" id="6259853at2759"/>
<feature type="compositionally biased region" description="Basic and acidic residues" evidence="3">
    <location>
        <begin position="150"/>
        <end position="165"/>
    </location>
</feature>
<organism evidence="4 5">
    <name type="scientific">Carex littledalei</name>
    <dbReference type="NCBI Taxonomy" id="544730"/>
    <lineage>
        <taxon>Eukaryota</taxon>
        <taxon>Viridiplantae</taxon>
        <taxon>Streptophyta</taxon>
        <taxon>Embryophyta</taxon>
        <taxon>Tracheophyta</taxon>
        <taxon>Spermatophyta</taxon>
        <taxon>Magnoliopsida</taxon>
        <taxon>Liliopsida</taxon>
        <taxon>Poales</taxon>
        <taxon>Cyperaceae</taxon>
        <taxon>Cyperoideae</taxon>
        <taxon>Cariceae</taxon>
        <taxon>Carex</taxon>
        <taxon>Carex subgen. Euthyceras</taxon>
    </lineage>
</organism>
<feature type="compositionally biased region" description="Low complexity" evidence="3">
    <location>
        <begin position="330"/>
        <end position="346"/>
    </location>
</feature>
<dbReference type="SMART" id="SM00784">
    <property type="entry name" value="SPT2"/>
    <property type="match status" value="1"/>
</dbReference>
<feature type="region of interest" description="Disordered" evidence="3">
    <location>
        <begin position="109"/>
        <end position="402"/>
    </location>
</feature>
<evidence type="ECO:0000256" key="3">
    <source>
        <dbReference type="SAM" id="MobiDB-lite"/>
    </source>
</evidence>
<name>A0A833V5X9_9POAL</name>
<evidence type="ECO:0000256" key="2">
    <source>
        <dbReference type="ARBA" id="ARBA00023054"/>
    </source>
</evidence>
<dbReference type="Proteomes" id="UP000623129">
    <property type="component" value="Unassembled WGS sequence"/>
</dbReference>
<feature type="compositionally biased region" description="Basic and acidic residues" evidence="3">
    <location>
        <begin position="449"/>
        <end position="471"/>
    </location>
</feature>
<comment type="caution">
    <text evidence="4">The sequence shown here is derived from an EMBL/GenBank/DDBJ whole genome shotgun (WGS) entry which is preliminary data.</text>
</comment>
<dbReference type="EMBL" id="SWLB01000019">
    <property type="protein sequence ID" value="KAF3326096.1"/>
    <property type="molecule type" value="Genomic_DNA"/>
</dbReference>
<proteinExistence type="inferred from homology"/>
<feature type="compositionally biased region" description="Acidic residues" evidence="3">
    <location>
        <begin position="9"/>
        <end position="31"/>
    </location>
</feature>
<feature type="compositionally biased region" description="Low complexity" evidence="3">
    <location>
        <begin position="186"/>
        <end position="200"/>
    </location>
</feature>
<dbReference type="PANTHER" id="PTHR22691:SF8">
    <property type="entry name" value="PROTEIN SPT2 HOMOLOG"/>
    <property type="match status" value="1"/>
</dbReference>
<dbReference type="GO" id="GO:0006360">
    <property type="term" value="P:transcription by RNA polymerase I"/>
    <property type="evidence" value="ECO:0007669"/>
    <property type="project" value="TreeGrafter"/>
</dbReference>
<dbReference type="Pfam" id="PF08243">
    <property type="entry name" value="SPT2"/>
    <property type="match status" value="1"/>
</dbReference>
<sequence>MRDQYNNDYYDDEEEGYADEYEEEGEEEQEEVRELPKPTKEEKDFLSIREKLKEKFRQKLLKERASTFGRSAVRETSTLKTPSQEKFGSFFGPSLPGIAPRVIEETKSIKENGYLHSSSKSSGSSNTKGAAPMSSRPKSSNGQQSHRPKVVNEVKKKVEILKGNRDYSFLFSDDADAPNEPSKNCSQSKSDPSSSQPSSSKHVKGPSRDHLTGLNGRSAPSAAGTSTQRHLQHQQHRQGNTAQRHLQQQHHRQGNNTVQRHPQQQLQRQGTTRHSLPQSNRPRPISNGSHHHRPSTGAKAPTTAMGANKAPMNAVNGTSNNHPVVKKTTSVASNSRPYVSSSSSSVQRQPTEQKRAGHVSAKPVMKSAQPSKPQPSKHMASSGNDRNVKLKKRPVAKGPFDDEDDNAIDMIRKMFNYNPNRYAGRDEDDSDMEVGFDVIQKEELRSLKIARKEDEEQLRLIEEEEKRERERMRKKQKLSHR</sequence>
<evidence type="ECO:0000256" key="1">
    <source>
        <dbReference type="ARBA" id="ARBA00006461"/>
    </source>
</evidence>
<evidence type="ECO:0000313" key="4">
    <source>
        <dbReference type="EMBL" id="KAF3326096.1"/>
    </source>
</evidence>
<feature type="compositionally biased region" description="Basic and acidic residues" evidence="3">
    <location>
        <begin position="32"/>
        <end position="44"/>
    </location>
</feature>
<reference evidence="4" key="1">
    <citation type="submission" date="2020-01" db="EMBL/GenBank/DDBJ databases">
        <title>Genome sequence of Kobresia littledalei, the first chromosome-level genome in the family Cyperaceae.</title>
        <authorList>
            <person name="Qu G."/>
        </authorList>
    </citation>
    <scope>NUCLEOTIDE SEQUENCE</scope>
    <source>
        <strain evidence="4">C.B.Clarke</strain>
        <tissue evidence="4">Leaf</tissue>
    </source>
</reference>
<dbReference type="GO" id="GO:0005730">
    <property type="term" value="C:nucleolus"/>
    <property type="evidence" value="ECO:0007669"/>
    <property type="project" value="TreeGrafter"/>
</dbReference>
<protein>
    <submittedName>
        <fullName evidence="4">Muscle M-line assembly protein unc-89-like protein</fullName>
    </submittedName>
</protein>
<keyword evidence="5" id="KW-1185">Reference proteome</keyword>
<dbReference type="GO" id="GO:0042393">
    <property type="term" value="F:histone binding"/>
    <property type="evidence" value="ECO:0007669"/>
    <property type="project" value="TreeGrafter"/>
</dbReference>
<comment type="similarity">
    <text evidence="1">Belongs to the SPT2 family.</text>
</comment>
<evidence type="ECO:0000313" key="5">
    <source>
        <dbReference type="Proteomes" id="UP000623129"/>
    </source>
</evidence>
<feature type="region of interest" description="Disordered" evidence="3">
    <location>
        <begin position="449"/>
        <end position="481"/>
    </location>
</feature>
<dbReference type="PANTHER" id="PTHR22691">
    <property type="entry name" value="YEAST SPT2-RELATED"/>
    <property type="match status" value="1"/>
</dbReference>
<dbReference type="GO" id="GO:0003677">
    <property type="term" value="F:DNA binding"/>
    <property type="evidence" value="ECO:0007669"/>
    <property type="project" value="TreeGrafter"/>
</dbReference>
<feature type="region of interest" description="Disordered" evidence="3">
    <location>
        <begin position="1"/>
        <end position="44"/>
    </location>
</feature>
<feature type="region of interest" description="Disordered" evidence="3">
    <location>
        <begin position="67"/>
        <end position="97"/>
    </location>
</feature>
<feature type="compositionally biased region" description="Polar residues" evidence="3">
    <location>
        <begin position="136"/>
        <end position="145"/>
    </location>
</feature>
<dbReference type="InterPro" id="IPR013256">
    <property type="entry name" value="Chromatin_SPT2"/>
</dbReference>
<dbReference type="AlphaFoldDB" id="A0A833V5X9"/>
<feature type="compositionally biased region" description="Basic residues" evidence="3">
    <location>
        <begin position="472"/>
        <end position="481"/>
    </location>
</feature>